<dbReference type="EMBL" id="AASKVF010000109">
    <property type="protein sequence ID" value="EFD6887880.1"/>
    <property type="molecule type" value="Genomic_DNA"/>
</dbReference>
<dbReference type="Proteomes" id="UP000382540">
    <property type="component" value="Unassembled WGS sequence"/>
</dbReference>
<evidence type="ECO:0000313" key="2">
    <source>
        <dbReference type="EMBL" id="EFD6887880.1"/>
    </source>
</evidence>
<comment type="caution">
    <text evidence="1">The sequence shown here is derived from an EMBL/GenBank/DDBJ whole genome shotgun (WGS) entry which is preliminary data.</text>
</comment>
<organism evidence="1 3">
    <name type="scientific">Escherichia coli</name>
    <dbReference type="NCBI Taxonomy" id="562"/>
    <lineage>
        <taxon>Bacteria</taxon>
        <taxon>Pseudomonadati</taxon>
        <taxon>Pseudomonadota</taxon>
        <taxon>Gammaproteobacteria</taxon>
        <taxon>Enterobacterales</taxon>
        <taxon>Enterobacteriaceae</taxon>
        <taxon>Escherichia</taxon>
    </lineage>
</organism>
<accession>A0A2D0B4X3</accession>
<evidence type="ECO:0000313" key="3">
    <source>
        <dbReference type="Proteomes" id="UP000382540"/>
    </source>
</evidence>
<proteinExistence type="predicted"/>
<evidence type="ECO:0000313" key="4">
    <source>
        <dbReference type="Proteomes" id="UP000531962"/>
    </source>
</evidence>
<gene>
    <name evidence="1" type="ORF">D9J61_22470</name>
    <name evidence="2" type="ORF">FZU14_27810</name>
</gene>
<dbReference type="RefSeq" id="WP_001005197.1">
    <property type="nucleotide sequence ID" value="NZ_BFLP01000037.1"/>
</dbReference>
<reference evidence="1 3" key="1">
    <citation type="submission" date="2018-10" db="EMBL/GenBank/DDBJ databases">
        <authorList>
            <consortium name="NARMS: The National Antimicrobial Resistance Monitoring System"/>
        </authorList>
    </citation>
    <scope>NUCLEOTIDE SEQUENCE [LARGE SCALE GENOMIC DNA]</scope>
    <source>
        <strain evidence="2 4">19MD07CB01-EC</strain>
        <strain evidence="1 3">CVM N17EC1330</strain>
    </source>
</reference>
<protein>
    <submittedName>
        <fullName evidence="1">Uncharacterized protein</fullName>
    </submittedName>
</protein>
<dbReference type="EMBL" id="AAAGZE010000086">
    <property type="protein sequence ID" value="EAC1534759.1"/>
    <property type="molecule type" value="Genomic_DNA"/>
</dbReference>
<sequence length="102" mass="11630">MNEQDLKHVIALLLEDAKRLQQIEPNAGTEARILLAKQALKTCEAQDPDRTKFMNFMANTITPLPCNGERVSRVYHDTMVKALRIELDGLRRKIVMNKIVAN</sequence>
<dbReference type="AlphaFoldDB" id="A0A2D0B4X3"/>
<name>A0A2D0B4X3_ECOLX</name>
<evidence type="ECO:0000313" key="1">
    <source>
        <dbReference type="EMBL" id="EAC1534759.1"/>
    </source>
</evidence>
<dbReference type="Proteomes" id="UP000531962">
    <property type="component" value="Unassembled WGS sequence"/>
</dbReference>